<name>A0A6H1TSS5_9CYAN</name>
<keyword evidence="1" id="KW-0472">Membrane</keyword>
<dbReference type="Pfam" id="PF12966">
    <property type="entry name" value="AtpR"/>
    <property type="match status" value="1"/>
</dbReference>
<dbReference type="Proteomes" id="UP000500857">
    <property type="component" value="Chromosome"/>
</dbReference>
<feature type="transmembrane region" description="Helical" evidence="1">
    <location>
        <begin position="43"/>
        <end position="65"/>
    </location>
</feature>
<gene>
    <name evidence="2" type="ORF">HCG48_00175</name>
</gene>
<sequence length="103" mass="11791">MLSTTDLLWSMAIAIAGGLAFGGFYFGALWWTIGYLRKTRHPYLFLVGSFLIRFSFVGIAFYLLIGDRWERIFPGLLGFIVMRTILVRCLSKPQLISVSKSYR</sequence>
<keyword evidence="1" id="KW-1133">Transmembrane helix</keyword>
<feature type="transmembrane region" description="Helical" evidence="1">
    <location>
        <begin position="12"/>
        <end position="31"/>
    </location>
</feature>
<evidence type="ECO:0000313" key="3">
    <source>
        <dbReference type="Proteomes" id="UP000500857"/>
    </source>
</evidence>
<proteinExistence type="predicted"/>
<accession>A0A6H1TSS5</accession>
<dbReference type="RefSeq" id="WP_168567355.1">
    <property type="nucleotide sequence ID" value="NZ_CP051167.1"/>
</dbReference>
<dbReference type="EMBL" id="CP051167">
    <property type="protein sequence ID" value="QIZ69197.1"/>
    <property type="molecule type" value="Genomic_DNA"/>
</dbReference>
<keyword evidence="3" id="KW-1185">Reference proteome</keyword>
<dbReference type="KEGG" id="oxy:HCG48_00175"/>
<reference evidence="2 3" key="1">
    <citation type="submission" date="2020-04" db="EMBL/GenBank/DDBJ databases">
        <authorList>
            <person name="Basu S."/>
            <person name="Maruthanayagam V."/>
            <person name="Chakraborty S."/>
            <person name="Pramanik A."/>
            <person name="Mukherjee J."/>
            <person name="Brink B."/>
        </authorList>
    </citation>
    <scope>NUCLEOTIDE SEQUENCE [LARGE SCALE GENOMIC DNA]</scope>
    <source>
        <strain evidence="2 3">AP17</strain>
    </source>
</reference>
<organism evidence="2 3">
    <name type="scientific">Oxynema aestuarii AP17</name>
    <dbReference type="NCBI Taxonomy" id="2064643"/>
    <lineage>
        <taxon>Bacteria</taxon>
        <taxon>Bacillati</taxon>
        <taxon>Cyanobacteriota</taxon>
        <taxon>Cyanophyceae</taxon>
        <taxon>Oscillatoriophycideae</taxon>
        <taxon>Oscillatoriales</taxon>
        <taxon>Oscillatoriaceae</taxon>
        <taxon>Oxynema</taxon>
        <taxon>Oxynema aestuarii</taxon>
    </lineage>
</organism>
<dbReference type="AlphaFoldDB" id="A0A6H1TSS5"/>
<evidence type="ECO:0000313" key="2">
    <source>
        <dbReference type="EMBL" id="QIZ69197.1"/>
    </source>
</evidence>
<evidence type="ECO:0000256" key="1">
    <source>
        <dbReference type="SAM" id="Phobius"/>
    </source>
</evidence>
<protein>
    <submittedName>
        <fullName evidence="2">ATP synthase subunit I</fullName>
    </submittedName>
</protein>
<keyword evidence="1" id="KW-0812">Transmembrane</keyword>
<dbReference type="NCBIfam" id="TIGR03165">
    <property type="entry name" value="F1F0_chp_2"/>
    <property type="match status" value="1"/>
</dbReference>
<dbReference type="InterPro" id="IPR017581">
    <property type="entry name" value="AtpR-like"/>
</dbReference>